<name>A0AAV7GKA4_DENCH</name>
<organism evidence="1 2">
    <name type="scientific">Dendrobium chrysotoxum</name>
    <name type="common">Orchid</name>
    <dbReference type="NCBI Taxonomy" id="161865"/>
    <lineage>
        <taxon>Eukaryota</taxon>
        <taxon>Viridiplantae</taxon>
        <taxon>Streptophyta</taxon>
        <taxon>Embryophyta</taxon>
        <taxon>Tracheophyta</taxon>
        <taxon>Spermatophyta</taxon>
        <taxon>Magnoliopsida</taxon>
        <taxon>Liliopsida</taxon>
        <taxon>Asparagales</taxon>
        <taxon>Orchidaceae</taxon>
        <taxon>Epidendroideae</taxon>
        <taxon>Malaxideae</taxon>
        <taxon>Dendrobiinae</taxon>
        <taxon>Dendrobium</taxon>
    </lineage>
</organism>
<sequence>MEGEVAPMISDYTAEARAPVVDRRWRGDCRGGWKLFYIEEVMPDGFELKAAEHFLQDCYRRSCV</sequence>
<keyword evidence="2" id="KW-1185">Reference proteome</keyword>
<accession>A0AAV7GKA4</accession>
<proteinExistence type="predicted"/>
<gene>
    <name evidence="1" type="ORF">IEQ34_014001</name>
</gene>
<dbReference type="EMBL" id="JAGFBR010000013">
    <property type="protein sequence ID" value="KAH0456094.1"/>
    <property type="molecule type" value="Genomic_DNA"/>
</dbReference>
<reference evidence="1 2" key="1">
    <citation type="journal article" date="2021" name="Hortic Res">
        <title>Chromosome-scale assembly of the Dendrobium chrysotoxum genome enhances the understanding of orchid evolution.</title>
        <authorList>
            <person name="Zhang Y."/>
            <person name="Zhang G.Q."/>
            <person name="Zhang D."/>
            <person name="Liu X.D."/>
            <person name="Xu X.Y."/>
            <person name="Sun W.H."/>
            <person name="Yu X."/>
            <person name="Zhu X."/>
            <person name="Wang Z.W."/>
            <person name="Zhao X."/>
            <person name="Zhong W.Y."/>
            <person name="Chen H."/>
            <person name="Yin W.L."/>
            <person name="Huang T."/>
            <person name="Niu S.C."/>
            <person name="Liu Z.J."/>
        </authorList>
    </citation>
    <scope>NUCLEOTIDE SEQUENCE [LARGE SCALE GENOMIC DNA]</scope>
    <source>
        <strain evidence="1">Lindl</strain>
    </source>
</reference>
<dbReference type="Proteomes" id="UP000775213">
    <property type="component" value="Unassembled WGS sequence"/>
</dbReference>
<evidence type="ECO:0000313" key="2">
    <source>
        <dbReference type="Proteomes" id="UP000775213"/>
    </source>
</evidence>
<dbReference type="AlphaFoldDB" id="A0AAV7GKA4"/>
<protein>
    <submittedName>
        <fullName evidence="1">Uncharacterized protein</fullName>
    </submittedName>
</protein>
<comment type="caution">
    <text evidence="1">The sequence shown here is derived from an EMBL/GenBank/DDBJ whole genome shotgun (WGS) entry which is preliminary data.</text>
</comment>
<evidence type="ECO:0000313" key="1">
    <source>
        <dbReference type="EMBL" id="KAH0456094.1"/>
    </source>
</evidence>